<dbReference type="InterPro" id="IPR003783">
    <property type="entry name" value="Regulatory_RecX"/>
</dbReference>
<dbReference type="HAMAP" id="MF_01114">
    <property type="entry name" value="RecX"/>
    <property type="match status" value="1"/>
</dbReference>
<dbReference type="Gene3D" id="1.10.10.10">
    <property type="entry name" value="Winged helix-like DNA-binding domain superfamily/Winged helix DNA-binding domain"/>
    <property type="match status" value="3"/>
</dbReference>
<dbReference type="GO" id="GO:0005737">
    <property type="term" value="C:cytoplasm"/>
    <property type="evidence" value="ECO:0007669"/>
    <property type="project" value="UniProtKB-SubCell"/>
</dbReference>
<dbReference type="InterPro" id="IPR036388">
    <property type="entry name" value="WH-like_DNA-bd_sf"/>
</dbReference>
<dbReference type="PANTHER" id="PTHR33602">
    <property type="entry name" value="REGULATORY PROTEIN RECX FAMILY PROTEIN"/>
    <property type="match status" value="1"/>
</dbReference>
<evidence type="ECO:0000313" key="9">
    <source>
        <dbReference type="Proteomes" id="UP000787472"/>
    </source>
</evidence>
<dbReference type="Pfam" id="PF21981">
    <property type="entry name" value="RecX_HTH3"/>
    <property type="match status" value="1"/>
</dbReference>
<evidence type="ECO:0000256" key="5">
    <source>
        <dbReference type="HAMAP-Rule" id="MF_01114"/>
    </source>
</evidence>
<evidence type="ECO:0000256" key="4">
    <source>
        <dbReference type="ARBA" id="ARBA00022490"/>
    </source>
</evidence>
<sequence length="155" mass="18537">MHETQAPDQAATYRQIRWSGMDLLARREHSGWELEQKLVQRYPDSLPLIERVIHDLQDELLQSDQRYTQAYVAMRRRKGYGPHRLMNELREKGVDSEMVVEELNQPEHEWAEQAGLVLRKKFKAPASDFKERSKQMRFLQYRGFSHEQIREVLQS</sequence>
<dbReference type="RefSeq" id="WP_167192177.1">
    <property type="nucleotide sequence ID" value="NZ_JAAONZ010000027.1"/>
</dbReference>
<feature type="domain" description="RecX third three-helical" evidence="7">
    <location>
        <begin position="112"/>
        <end position="153"/>
    </location>
</feature>
<dbReference type="InterPro" id="IPR053924">
    <property type="entry name" value="RecX_HTH_2nd"/>
</dbReference>
<evidence type="ECO:0000256" key="2">
    <source>
        <dbReference type="ARBA" id="ARBA00009695"/>
    </source>
</evidence>
<dbReference type="AlphaFoldDB" id="A0A9E5MQ50"/>
<comment type="similarity">
    <text evidence="2 5">Belongs to the RecX family.</text>
</comment>
<name>A0A9E5MQ50_9GAMM</name>
<protein>
    <recommendedName>
        <fullName evidence="3 5">Regulatory protein RecX</fullName>
    </recommendedName>
</protein>
<evidence type="ECO:0000259" key="7">
    <source>
        <dbReference type="Pfam" id="PF21981"/>
    </source>
</evidence>
<accession>A0A9E5MQ50</accession>
<reference evidence="8" key="1">
    <citation type="submission" date="2020-03" db="EMBL/GenBank/DDBJ databases">
        <authorList>
            <person name="Guo F."/>
        </authorList>
    </citation>
    <scope>NUCLEOTIDE SEQUENCE</scope>
    <source>
        <strain evidence="8">JCM 30134</strain>
    </source>
</reference>
<comment type="caution">
    <text evidence="8">The sequence shown here is derived from an EMBL/GenBank/DDBJ whole genome shotgun (WGS) entry which is preliminary data.</text>
</comment>
<gene>
    <name evidence="5" type="primary">recX</name>
    <name evidence="8" type="ORF">G8770_22365</name>
</gene>
<comment type="function">
    <text evidence="5">Modulates RecA activity.</text>
</comment>
<evidence type="ECO:0000256" key="3">
    <source>
        <dbReference type="ARBA" id="ARBA00018111"/>
    </source>
</evidence>
<evidence type="ECO:0000256" key="1">
    <source>
        <dbReference type="ARBA" id="ARBA00004496"/>
    </source>
</evidence>
<dbReference type="PANTHER" id="PTHR33602:SF1">
    <property type="entry name" value="REGULATORY PROTEIN RECX FAMILY PROTEIN"/>
    <property type="match status" value="1"/>
</dbReference>
<dbReference type="InterPro" id="IPR053925">
    <property type="entry name" value="RecX_HTH_3rd"/>
</dbReference>
<dbReference type="GO" id="GO:0006282">
    <property type="term" value="P:regulation of DNA repair"/>
    <property type="evidence" value="ECO:0007669"/>
    <property type="project" value="UniProtKB-UniRule"/>
</dbReference>
<dbReference type="Pfam" id="PF02631">
    <property type="entry name" value="RecX_HTH2"/>
    <property type="match status" value="1"/>
</dbReference>
<evidence type="ECO:0000259" key="6">
    <source>
        <dbReference type="Pfam" id="PF02631"/>
    </source>
</evidence>
<organism evidence="8 9">
    <name type="scientific">Pseudomaricurvus hydrocarbonicus</name>
    <dbReference type="NCBI Taxonomy" id="1470433"/>
    <lineage>
        <taxon>Bacteria</taxon>
        <taxon>Pseudomonadati</taxon>
        <taxon>Pseudomonadota</taxon>
        <taxon>Gammaproteobacteria</taxon>
        <taxon>Cellvibrionales</taxon>
        <taxon>Cellvibrionaceae</taxon>
        <taxon>Pseudomaricurvus</taxon>
    </lineage>
</organism>
<proteinExistence type="inferred from homology"/>
<keyword evidence="4 5" id="KW-0963">Cytoplasm</keyword>
<comment type="subcellular location">
    <subcellularLocation>
        <location evidence="1 5">Cytoplasm</location>
    </subcellularLocation>
</comment>
<keyword evidence="9" id="KW-1185">Reference proteome</keyword>
<dbReference type="EMBL" id="JAAONZ010000027">
    <property type="protein sequence ID" value="NHO68305.1"/>
    <property type="molecule type" value="Genomic_DNA"/>
</dbReference>
<feature type="domain" description="RecX second three-helical" evidence="6">
    <location>
        <begin position="63"/>
        <end position="99"/>
    </location>
</feature>
<dbReference type="Proteomes" id="UP000787472">
    <property type="component" value="Unassembled WGS sequence"/>
</dbReference>
<evidence type="ECO:0000313" key="8">
    <source>
        <dbReference type="EMBL" id="NHO68305.1"/>
    </source>
</evidence>